<dbReference type="Proteomes" id="UP000887013">
    <property type="component" value="Unassembled WGS sequence"/>
</dbReference>
<feature type="domain" description="BTB" evidence="1">
    <location>
        <begin position="472"/>
        <end position="539"/>
    </location>
</feature>
<dbReference type="PANTHER" id="PTHR24410:SF23">
    <property type="entry name" value="BTB DOMAIN-CONTAINING PROTEIN-RELATED"/>
    <property type="match status" value="1"/>
</dbReference>
<dbReference type="AlphaFoldDB" id="A0A8X6UB89"/>
<dbReference type="Pfam" id="PF00651">
    <property type="entry name" value="BTB"/>
    <property type="match status" value="1"/>
</dbReference>
<protein>
    <recommendedName>
        <fullName evidence="1">BTB domain-containing protein</fullName>
    </recommendedName>
</protein>
<dbReference type="SUPFAM" id="SSF54695">
    <property type="entry name" value="POZ domain"/>
    <property type="match status" value="2"/>
</dbReference>
<reference evidence="2" key="1">
    <citation type="submission" date="2020-08" db="EMBL/GenBank/DDBJ databases">
        <title>Multicomponent nature underlies the extraordinary mechanical properties of spider dragline silk.</title>
        <authorList>
            <person name="Kono N."/>
            <person name="Nakamura H."/>
            <person name="Mori M."/>
            <person name="Yoshida Y."/>
            <person name="Ohtoshi R."/>
            <person name="Malay A.D."/>
            <person name="Moran D.A.P."/>
            <person name="Tomita M."/>
            <person name="Numata K."/>
            <person name="Arakawa K."/>
        </authorList>
    </citation>
    <scope>NUCLEOTIDE SEQUENCE</scope>
</reference>
<dbReference type="OrthoDB" id="10261408at2759"/>
<dbReference type="CDD" id="cd18186">
    <property type="entry name" value="BTB_POZ_ZBTB_KLHL-like"/>
    <property type="match status" value="1"/>
</dbReference>
<proteinExistence type="predicted"/>
<dbReference type="InterPro" id="IPR011333">
    <property type="entry name" value="SKP1/BTB/POZ_sf"/>
</dbReference>
<accession>A0A8X6UB89</accession>
<evidence type="ECO:0000259" key="1">
    <source>
        <dbReference type="PROSITE" id="PS50097"/>
    </source>
</evidence>
<evidence type="ECO:0000313" key="3">
    <source>
        <dbReference type="Proteomes" id="UP000887013"/>
    </source>
</evidence>
<dbReference type="InterPro" id="IPR051481">
    <property type="entry name" value="BTB-POZ/Galectin-3-binding"/>
</dbReference>
<evidence type="ECO:0000313" key="2">
    <source>
        <dbReference type="EMBL" id="GFT96842.1"/>
    </source>
</evidence>
<dbReference type="SMART" id="SM00225">
    <property type="entry name" value="BTB"/>
    <property type="match status" value="1"/>
</dbReference>
<name>A0A8X6UB89_NEPPI</name>
<dbReference type="PANTHER" id="PTHR24410">
    <property type="entry name" value="HL07962P-RELATED"/>
    <property type="match status" value="1"/>
</dbReference>
<dbReference type="PROSITE" id="PS50097">
    <property type="entry name" value="BTB"/>
    <property type="match status" value="1"/>
</dbReference>
<gene>
    <name evidence="2" type="ORF">NPIL_168961</name>
</gene>
<dbReference type="Gene3D" id="3.30.710.10">
    <property type="entry name" value="Potassium Channel Kv1.1, Chain A"/>
    <property type="match status" value="1"/>
</dbReference>
<organism evidence="2 3">
    <name type="scientific">Nephila pilipes</name>
    <name type="common">Giant wood spider</name>
    <name type="synonym">Nephila maculata</name>
    <dbReference type="NCBI Taxonomy" id="299642"/>
    <lineage>
        <taxon>Eukaryota</taxon>
        <taxon>Metazoa</taxon>
        <taxon>Ecdysozoa</taxon>
        <taxon>Arthropoda</taxon>
        <taxon>Chelicerata</taxon>
        <taxon>Arachnida</taxon>
        <taxon>Araneae</taxon>
        <taxon>Araneomorphae</taxon>
        <taxon>Entelegynae</taxon>
        <taxon>Araneoidea</taxon>
        <taxon>Nephilidae</taxon>
        <taxon>Nephila</taxon>
    </lineage>
</organism>
<dbReference type="InterPro" id="IPR000210">
    <property type="entry name" value="BTB/POZ_dom"/>
</dbReference>
<dbReference type="EMBL" id="BMAW01075419">
    <property type="protein sequence ID" value="GFT96842.1"/>
    <property type="molecule type" value="Genomic_DNA"/>
</dbReference>
<sequence length="575" mass="66949">MSERRQCAYSTYDFTWEIKNFLKNIQTNTFDLVSLSFNLKCIEVTTWSIELIPIFNENEYRISCFLTRMTDGDELDSLAVSLTISVEDGTGSLHLKKRIPPCIVENKEDGGIKFNFVGRKRAVTNVNFFGSLILHFKIYVSADPLQTSRFNFNYGLQKLSMDMQDLYSSTVLKDALIEVKDSLLWVNLAVLHARWPNFTAYYMQFPGLVLKDSRHFYSIQTEILIRAAILLDMVCDANKDLQNFIEEKACHVTEILTSEILNYLLFHAYTGLCKSIKEDIKPDFIRLCRLFQFERLLEKHQDIPVASICRTDAPEVHYILDWSQEDGRFWASTNFQPFVQIIEPNKRNFGLLELEFIILDDNFIINFKNLEKRNPFSLSCVIVLKDEIGFENVVLDCCRIGLNDEIWPIDVSVTKTDIPFVALTIDLTIHCCYESKIVKKEFELTAEKSDLSQSLLNYSVDFEVFFLSDVMPDMVVVAEGRFFELHKYILCARSSQFLKELREKLSRDHKFTHLVRGIKFDTLEDMLAYTYSGRLEMEEIKDARALLKAADRYKLKFLVNMCKNYLSEMHAKTNK</sequence>
<keyword evidence="3" id="KW-1185">Reference proteome</keyword>
<comment type="caution">
    <text evidence="2">The sequence shown here is derived from an EMBL/GenBank/DDBJ whole genome shotgun (WGS) entry which is preliminary data.</text>
</comment>